<dbReference type="STRING" id="46835.A0A504Z934"/>
<evidence type="ECO:0000256" key="7">
    <source>
        <dbReference type="ARBA" id="ARBA00023128"/>
    </source>
</evidence>
<dbReference type="EMBL" id="SUNJ01000929">
    <property type="protein sequence ID" value="TPP67227.1"/>
    <property type="molecule type" value="Genomic_DNA"/>
</dbReference>
<protein>
    <recommendedName>
        <fullName evidence="8">Ubiquinone biosynthesis protein</fullName>
    </recommendedName>
</protein>
<reference evidence="10 11" key="1">
    <citation type="submission" date="2019-04" db="EMBL/GenBank/DDBJ databases">
        <title>Annotation for the trematode Fasciola gigantica.</title>
        <authorList>
            <person name="Choi Y.-J."/>
        </authorList>
    </citation>
    <scope>NUCLEOTIDE SEQUENCE [LARGE SCALE GENOMIC DNA]</scope>
    <source>
        <strain evidence="10">Uganda_cow_1</strain>
    </source>
</reference>
<evidence type="ECO:0000256" key="4">
    <source>
        <dbReference type="ARBA" id="ARBA00022688"/>
    </source>
</evidence>
<dbReference type="PANTHER" id="PTHR21427">
    <property type="entry name" value="UBIQUINONE BIOSYNTHESIS PROTEIN COQ9, MITOCHONDRIAL"/>
    <property type="match status" value="1"/>
</dbReference>
<dbReference type="UniPathway" id="UPA00232"/>
<dbReference type="Gene3D" id="1.10.357.10">
    <property type="entry name" value="Tetracycline Repressor, domain 2"/>
    <property type="match status" value="1"/>
</dbReference>
<evidence type="ECO:0000256" key="1">
    <source>
        <dbReference type="ARBA" id="ARBA00004173"/>
    </source>
</evidence>
<comment type="subcellular location">
    <subcellularLocation>
        <location evidence="1 8">Mitochondrion</location>
    </subcellularLocation>
</comment>
<evidence type="ECO:0000259" key="9">
    <source>
        <dbReference type="Pfam" id="PF08511"/>
    </source>
</evidence>
<comment type="similarity">
    <text evidence="3 8">Belongs to the COQ9 family.</text>
</comment>
<organism evidence="10 11">
    <name type="scientific">Fasciola gigantica</name>
    <name type="common">Giant liver fluke</name>
    <dbReference type="NCBI Taxonomy" id="46835"/>
    <lineage>
        <taxon>Eukaryota</taxon>
        <taxon>Metazoa</taxon>
        <taxon>Spiralia</taxon>
        <taxon>Lophotrochozoa</taxon>
        <taxon>Platyhelminthes</taxon>
        <taxon>Trematoda</taxon>
        <taxon>Digenea</taxon>
        <taxon>Plagiorchiida</taxon>
        <taxon>Echinostomata</taxon>
        <taxon>Echinostomatoidea</taxon>
        <taxon>Fasciolidae</taxon>
        <taxon>Fasciola</taxon>
    </lineage>
</organism>
<dbReference type="PANTHER" id="PTHR21427:SF19">
    <property type="entry name" value="UBIQUINONE BIOSYNTHESIS PROTEIN COQ9, MITOCHONDRIAL"/>
    <property type="match status" value="1"/>
</dbReference>
<dbReference type="InterPro" id="IPR012762">
    <property type="entry name" value="Ubiq_biosynth_COQ9"/>
</dbReference>
<evidence type="ECO:0000313" key="11">
    <source>
        <dbReference type="Proteomes" id="UP000316759"/>
    </source>
</evidence>
<evidence type="ECO:0000256" key="3">
    <source>
        <dbReference type="ARBA" id="ARBA00010766"/>
    </source>
</evidence>
<evidence type="ECO:0000256" key="2">
    <source>
        <dbReference type="ARBA" id="ARBA00004749"/>
    </source>
</evidence>
<keyword evidence="5" id="KW-0809">Transit peptide</keyword>
<dbReference type="GO" id="GO:0008289">
    <property type="term" value="F:lipid binding"/>
    <property type="evidence" value="ECO:0007669"/>
    <property type="project" value="UniProtKB-UniRule"/>
</dbReference>
<gene>
    <name evidence="10" type="ORF">FGIG_03903</name>
</gene>
<dbReference type="InterPro" id="IPR013718">
    <property type="entry name" value="COQ9_C"/>
</dbReference>
<name>A0A504Z934_FASGI</name>
<keyword evidence="6 8" id="KW-0446">Lipid-binding</keyword>
<dbReference type="Proteomes" id="UP000316759">
    <property type="component" value="Unassembled WGS sequence"/>
</dbReference>
<dbReference type="FunFam" id="1.10.357.10:FF:000004">
    <property type="entry name" value="Ubiquinone biosynthesis protein COQ9, mitochondrial"/>
    <property type="match status" value="1"/>
</dbReference>
<comment type="caution">
    <text evidence="10">The sequence shown here is derived from an EMBL/GenBank/DDBJ whole genome shotgun (WGS) entry which is preliminary data.</text>
</comment>
<dbReference type="Pfam" id="PF08511">
    <property type="entry name" value="COQ9"/>
    <property type="match status" value="1"/>
</dbReference>
<dbReference type="NCBIfam" id="TIGR02396">
    <property type="entry name" value="diverge_rpsU"/>
    <property type="match status" value="1"/>
</dbReference>
<keyword evidence="11" id="KW-1185">Reference proteome</keyword>
<comment type="function">
    <text evidence="8">Membrane-associated protein that warps the membrane surface to access and bind aromatic isoprenes with high specificity, including ubiquinone (CoQ) isoprene intermediates and presents them directly to Coq7, therefore facilitating the Coq7-mediated hydroxylase step. Participates in the biosynthesis of coenzyme Q, also named ubiquinone, an essential lipid-soluble electron transporter for aerobic cellular respiration.</text>
</comment>
<feature type="non-terminal residue" evidence="10">
    <location>
        <position position="1"/>
    </location>
</feature>
<evidence type="ECO:0000256" key="5">
    <source>
        <dbReference type="ARBA" id="ARBA00022946"/>
    </source>
</evidence>
<keyword evidence="7 8" id="KW-0496">Mitochondrion</keyword>
<sequence length="315" mass="35527">KSIPYHRYASRNTRVLFLPTPEQLSSRPSSIGALPSLLAAQHFSFHVHCPLFLLLPHKWTVSTENVHQSQSNTFSANTNQNATLQWDTTDLDLRHRVLESAVSFVPIHGWSRQAVEAACQAERLPSGLHTLAMPQGPIDLVLHFYASRNQRLAEAMPEWRLAASSSSSQERPSVQGVDEFLYQALKFRLEQIIPVLNEWPQALGLLALPSNLPSSVGLLAQLVDEIWAQAGDRSTDMTWYAKRLGLAYVYNLTEVYMLQDKSPGHADSWMFLHSRLADLRSMKQMNLKAVTSMVRDGVMAFGNVTCNILRLPRRR</sequence>
<comment type="pathway">
    <text evidence="2 8">Cofactor biosynthesis; ubiquinone biosynthesis.</text>
</comment>
<dbReference type="AlphaFoldDB" id="A0A504Z934"/>
<dbReference type="GO" id="GO:0005743">
    <property type="term" value="C:mitochondrial inner membrane"/>
    <property type="evidence" value="ECO:0007669"/>
    <property type="project" value="TreeGrafter"/>
</dbReference>
<dbReference type="OrthoDB" id="619536at2759"/>
<accession>A0A504Z934</accession>
<evidence type="ECO:0000313" key="10">
    <source>
        <dbReference type="EMBL" id="TPP67227.1"/>
    </source>
</evidence>
<evidence type="ECO:0000256" key="6">
    <source>
        <dbReference type="ARBA" id="ARBA00023121"/>
    </source>
</evidence>
<dbReference type="GO" id="GO:0006744">
    <property type="term" value="P:ubiquinone biosynthetic process"/>
    <property type="evidence" value="ECO:0007669"/>
    <property type="project" value="UniProtKB-UniRule"/>
</dbReference>
<proteinExistence type="inferred from homology"/>
<keyword evidence="4 8" id="KW-0831">Ubiquinone biosynthesis</keyword>
<evidence type="ECO:0000256" key="8">
    <source>
        <dbReference type="RuleBase" id="RU366063"/>
    </source>
</evidence>
<feature type="domain" description="COQ9 C-terminal" evidence="9">
    <location>
        <begin position="213"/>
        <end position="282"/>
    </location>
</feature>